<gene>
    <name evidence="2" type="ORF">HHK36_006149</name>
</gene>
<accession>A0A834ZJW5</accession>
<evidence type="ECO:0000313" key="2">
    <source>
        <dbReference type="EMBL" id="KAF8407025.1"/>
    </source>
</evidence>
<evidence type="ECO:0000313" key="3">
    <source>
        <dbReference type="Proteomes" id="UP000655225"/>
    </source>
</evidence>
<name>A0A834ZJW5_TETSI</name>
<comment type="caution">
    <text evidence="2">The sequence shown here is derived from an EMBL/GenBank/DDBJ whole genome shotgun (WGS) entry which is preliminary data.</text>
</comment>
<dbReference type="AlphaFoldDB" id="A0A834ZJW5"/>
<evidence type="ECO:0000256" key="1">
    <source>
        <dbReference type="SAM" id="Phobius"/>
    </source>
</evidence>
<dbReference type="OrthoDB" id="10255522at2759"/>
<keyword evidence="1" id="KW-0472">Membrane</keyword>
<organism evidence="2 3">
    <name type="scientific">Tetracentron sinense</name>
    <name type="common">Spur-leaf</name>
    <dbReference type="NCBI Taxonomy" id="13715"/>
    <lineage>
        <taxon>Eukaryota</taxon>
        <taxon>Viridiplantae</taxon>
        <taxon>Streptophyta</taxon>
        <taxon>Embryophyta</taxon>
        <taxon>Tracheophyta</taxon>
        <taxon>Spermatophyta</taxon>
        <taxon>Magnoliopsida</taxon>
        <taxon>Trochodendrales</taxon>
        <taxon>Trochodendraceae</taxon>
        <taxon>Tetracentron</taxon>
    </lineage>
</organism>
<feature type="transmembrane region" description="Helical" evidence="1">
    <location>
        <begin position="95"/>
        <end position="117"/>
    </location>
</feature>
<keyword evidence="3" id="KW-1185">Reference proteome</keyword>
<protein>
    <submittedName>
        <fullName evidence="2">Uncharacterized protein</fullName>
    </submittedName>
</protein>
<keyword evidence="1" id="KW-1133">Transmembrane helix</keyword>
<dbReference type="Proteomes" id="UP000655225">
    <property type="component" value="Unassembled WGS sequence"/>
</dbReference>
<sequence length="131" mass="14546">MSSLRRENPSENNFCKRRAILILGISALPLLQLRAKAIEGLLKVNGYCFSFSSQYSFLFHFFLLFSEEQDVSASRPENLRNEEEVHRGEAQPNPILALLNALGIYGSGVLGALYALVQKEKAVTVATIESV</sequence>
<keyword evidence="1" id="KW-0812">Transmembrane</keyword>
<reference evidence="2 3" key="1">
    <citation type="submission" date="2020-04" db="EMBL/GenBank/DDBJ databases">
        <title>Plant Genome Project.</title>
        <authorList>
            <person name="Zhang R.-G."/>
        </authorList>
    </citation>
    <scope>NUCLEOTIDE SEQUENCE [LARGE SCALE GENOMIC DNA]</scope>
    <source>
        <strain evidence="2">YNK0</strain>
        <tissue evidence="2">Leaf</tissue>
    </source>
</reference>
<dbReference type="EMBL" id="JABCRI010000004">
    <property type="protein sequence ID" value="KAF8407025.1"/>
    <property type="molecule type" value="Genomic_DNA"/>
</dbReference>
<proteinExistence type="predicted"/>